<keyword evidence="3" id="KW-1003">Cell membrane</keyword>
<keyword evidence="6" id="KW-0472">Membrane</keyword>
<dbReference type="InterPro" id="IPR043149">
    <property type="entry name" value="TagF_N"/>
</dbReference>
<evidence type="ECO:0000313" key="8">
    <source>
        <dbReference type="Proteomes" id="UP000775627"/>
    </source>
</evidence>
<dbReference type="Proteomes" id="UP000775627">
    <property type="component" value="Unassembled WGS sequence"/>
</dbReference>
<gene>
    <name evidence="7" type="ORF">FME64_26040</name>
</gene>
<proteinExistence type="inferred from homology"/>
<reference evidence="7" key="1">
    <citation type="submission" date="2019-07" db="EMBL/GenBank/DDBJ databases">
        <authorList>
            <person name="Lazarte J.N."/>
            <person name="Poliero A."/>
            <person name="Beron C."/>
        </authorList>
    </citation>
    <scope>NUCLEOTIDE SEQUENCE</scope>
    <source>
        <strain evidence="7">FCC7</strain>
    </source>
</reference>
<evidence type="ECO:0000256" key="3">
    <source>
        <dbReference type="ARBA" id="ARBA00022475"/>
    </source>
</evidence>
<dbReference type="InterPro" id="IPR051612">
    <property type="entry name" value="Teichoic_Acid_Biosynth"/>
</dbReference>
<evidence type="ECO:0000256" key="5">
    <source>
        <dbReference type="ARBA" id="ARBA00022944"/>
    </source>
</evidence>
<sequence length="360" mass="42898">MKKVLFNTYNEGNITALINYYNQYLKNEYDNKLKIEYVNHYKYKDSKVIKFVKRLFDMFGGYDLIVSDYPTKLYATSKKGIFVSHGYGTKKTPGYDELDNKKTMNFYRSMRKNVDYIVTLSQRDEEYYMRHETLEIHRLPEYIPLGLPRNDMLFNNNQIEQNTRIFKKELGIGSDEKIILYAPTWRGYDLKNEFTFSREDFNRLNDFLKGMNCKFLYRGHYLEGIITKELIQGLSNVQIVGFEEEPNTQKILCATDLLITDYSSIYIDFLAIGKAIAFIPFDSEKYDRHRGLAIDFQNDIETPGPKLNNMEELMEYIKDVLKGQDDYEQIRKQSQKLYYHYYDGESCKRFWDLILKELNL</sequence>
<dbReference type="SUPFAM" id="SSF53756">
    <property type="entry name" value="UDP-Glycosyltransferase/glycogen phosphorylase"/>
    <property type="match status" value="1"/>
</dbReference>
<evidence type="ECO:0000256" key="1">
    <source>
        <dbReference type="ARBA" id="ARBA00004202"/>
    </source>
</evidence>
<dbReference type="PANTHER" id="PTHR37316:SF3">
    <property type="entry name" value="TEICHOIC ACID GLYCEROL-PHOSPHATE TRANSFERASE"/>
    <property type="match status" value="1"/>
</dbReference>
<accession>A0AAW4HX26</accession>
<dbReference type="AlphaFoldDB" id="A0AAW4HX26"/>
<evidence type="ECO:0008006" key="9">
    <source>
        <dbReference type="Google" id="ProtNLM"/>
    </source>
</evidence>
<dbReference type="EMBL" id="VIXF01000002">
    <property type="protein sequence ID" value="MBN9900798.1"/>
    <property type="molecule type" value="Genomic_DNA"/>
</dbReference>
<evidence type="ECO:0000313" key="7">
    <source>
        <dbReference type="EMBL" id="MBN9900798.1"/>
    </source>
</evidence>
<dbReference type="GO" id="GO:0047355">
    <property type="term" value="F:CDP-glycerol glycerophosphotransferase activity"/>
    <property type="evidence" value="ECO:0007669"/>
    <property type="project" value="InterPro"/>
</dbReference>
<evidence type="ECO:0000256" key="4">
    <source>
        <dbReference type="ARBA" id="ARBA00022679"/>
    </source>
</evidence>
<dbReference type="GO" id="GO:0005886">
    <property type="term" value="C:plasma membrane"/>
    <property type="evidence" value="ECO:0007669"/>
    <property type="project" value="UniProtKB-SubCell"/>
</dbReference>
<dbReference type="GO" id="GO:0019350">
    <property type="term" value="P:teichoic acid biosynthetic process"/>
    <property type="evidence" value="ECO:0007669"/>
    <property type="project" value="UniProtKB-KW"/>
</dbReference>
<dbReference type="Gene3D" id="3.40.50.11820">
    <property type="match status" value="1"/>
</dbReference>
<organism evidence="7 8">
    <name type="scientific">Bacillus thuringiensis</name>
    <dbReference type="NCBI Taxonomy" id="1428"/>
    <lineage>
        <taxon>Bacteria</taxon>
        <taxon>Bacillati</taxon>
        <taxon>Bacillota</taxon>
        <taxon>Bacilli</taxon>
        <taxon>Bacillales</taxon>
        <taxon>Bacillaceae</taxon>
        <taxon>Bacillus</taxon>
        <taxon>Bacillus cereus group</taxon>
    </lineage>
</organism>
<protein>
    <recommendedName>
        <fullName evidence="9">CDP-glycerol--glycerophosphate glycerophosphotransferase</fullName>
    </recommendedName>
</protein>
<keyword evidence="5" id="KW-0777">Teichoic acid biosynthesis</keyword>
<name>A0AAW4HX26_BACTU</name>
<comment type="caution">
    <text evidence="7">The sequence shown here is derived from an EMBL/GenBank/DDBJ whole genome shotgun (WGS) entry which is preliminary data.</text>
</comment>
<evidence type="ECO:0000256" key="2">
    <source>
        <dbReference type="ARBA" id="ARBA00010488"/>
    </source>
</evidence>
<comment type="similarity">
    <text evidence="2">Belongs to the CDP-glycerol glycerophosphotransferase family.</text>
</comment>
<dbReference type="Gene3D" id="3.40.50.12580">
    <property type="match status" value="1"/>
</dbReference>
<dbReference type="PANTHER" id="PTHR37316">
    <property type="entry name" value="TEICHOIC ACID GLYCEROL-PHOSPHATE PRIMASE"/>
    <property type="match status" value="1"/>
</dbReference>
<dbReference type="RefSeq" id="WP_206905467.1">
    <property type="nucleotide sequence ID" value="NZ_JAWUAH010000022.1"/>
</dbReference>
<dbReference type="InterPro" id="IPR007554">
    <property type="entry name" value="Glycerophosphate_synth"/>
</dbReference>
<dbReference type="Pfam" id="PF04464">
    <property type="entry name" value="Glyphos_transf"/>
    <property type="match status" value="1"/>
</dbReference>
<reference evidence="7" key="2">
    <citation type="journal article" date="2021" name="J. Invertebr. Pathol.">
        <title>Molecular characterization of a Bacillus thuringiensis strain from Argentina, toxic against Lepidoptera and Coleoptera, based on its whole-genome and Cry protein analysis.</title>
        <authorList>
            <person name="Nicolas Lazarte J."/>
            <person name="Pia Valacco M."/>
            <person name="Moreno S."/>
            <person name="Salerno G.L."/>
            <person name="Beron C.M."/>
        </authorList>
    </citation>
    <scope>NUCLEOTIDE SEQUENCE</scope>
    <source>
        <strain evidence="7">FCC7</strain>
    </source>
</reference>
<evidence type="ECO:0000256" key="6">
    <source>
        <dbReference type="ARBA" id="ARBA00023136"/>
    </source>
</evidence>
<comment type="subcellular location">
    <subcellularLocation>
        <location evidence="1">Cell membrane</location>
        <topology evidence="1">Peripheral membrane protein</topology>
    </subcellularLocation>
</comment>
<keyword evidence="4" id="KW-0808">Transferase</keyword>
<dbReference type="InterPro" id="IPR043148">
    <property type="entry name" value="TagF_C"/>
</dbReference>